<organism evidence="2">
    <name type="scientific">Ralstonia solanacearum</name>
    <name type="common">Pseudomonas solanacearum</name>
    <dbReference type="NCBI Taxonomy" id="305"/>
    <lineage>
        <taxon>Bacteria</taxon>
        <taxon>Pseudomonadati</taxon>
        <taxon>Pseudomonadota</taxon>
        <taxon>Betaproteobacteria</taxon>
        <taxon>Burkholderiales</taxon>
        <taxon>Burkholderiaceae</taxon>
        <taxon>Ralstonia</taxon>
        <taxon>Ralstonia solanacearum species complex</taxon>
    </lineage>
</organism>
<evidence type="ECO:0000313" key="8">
    <source>
        <dbReference type="EMBL" id="CUV62744.1"/>
    </source>
</evidence>
<evidence type="ECO:0000313" key="7">
    <source>
        <dbReference type="EMBL" id="CUV58215.1"/>
    </source>
</evidence>
<evidence type="ECO:0000313" key="1">
    <source>
        <dbReference type="EMBL" id="CUV17431.1"/>
    </source>
</evidence>
<evidence type="ECO:0000313" key="3">
    <source>
        <dbReference type="EMBL" id="CUV32026.1"/>
    </source>
</evidence>
<protein>
    <submittedName>
        <fullName evidence="2">Uncharacterized protein</fullName>
    </submittedName>
</protein>
<dbReference type="EMBL" id="LN899827">
    <property type="protein sequence ID" value="CUV44211.1"/>
    <property type="molecule type" value="Genomic_DNA"/>
</dbReference>
<evidence type="ECO:0000313" key="4">
    <source>
        <dbReference type="EMBL" id="CUV35532.1"/>
    </source>
</evidence>
<dbReference type="EMBL" id="LN899823">
    <property type="protein sequence ID" value="CUV22981.1"/>
    <property type="molecule type" value="Genomic_DNA"/>
</dbReference>
<name>A0A0S4UM10_RALSL</name>
<dbReference type="EMBL" id="LN899821">
    <property type="protein sequence ID" value="CUV17431.1"/>
    <property type="molecule type" value="Genomic_DNA"/>
</dbReference>
<dbReference type="EMBL" id="LN899822">
    <property type="protein sequence ID" value="CUV62744.1"/>
    <property type="molecule type" value="Genomic_DNA"/>
</dbReference>
<gene>
    <name evidence="1" type="ORF">PSS4_v1_310026</name>
    <name evidence="8" type="ORF">RD1301_v1_2640009</name>
    <name evidence="2" type="ORF">RUN1744_v1_290020</name>
    <name evidence="3" type="ORF">RUN1985_v1_1470005</name>
    <name evidence="7" type="ORF">RUN215_v1_1780005</name>
    <name evidence="4" type="ORF">TD1301_v1_1500008</name>
    <name evidence="5" type="ORF">TF3108_v1_1690005</name>
    <name evidence="6" type="ORF">TO10_v1_140005</name>
</gene>
<dbReference type="EMBL" id="LN899824">
    <property type="protein sequence ID" value="CUV32026.1"/>
    <property type="molecule type" value="Genomic_DNA"/>
</dbReference>
<evidence type="ECO:0000313" key="6">
    <source>
        <dbReference type="EMBL" id="CUV44211.1"/>
    </source>
</evidence>
<dbReference type="EMBL" id="LN899820">
    <property type="protein sequence ID" value="CUV58215.1"/>
    <property type="molecule type" value="Genomic_DNA"/>
</dbReference>
<dbReference type="EMBL" id="LN899825">
    <property type="protein sequence ID" value="CUV35532.1"/>
    <property type="molecule type" value="Genomic_DNA"/>
</dbReference>
<reference evidence="2" key="1">
    <citation type="submission" date="2015-10" db="EMBL/GenBank/DDBJ databases">
        <authorList>
            <person name="Gilbert D.G."/>
        </authorList>
    </citation>
    <scope>NUCLEOTIDE SEQUENCE</scope>
    <source>
        <strain evidence="2">Phyl III-seqv23</strain>
    </source>
</reference>
<sequence length="33" mass="3831">MISHSNALIEKRLGRPIYRATQSRLVEGERDFS</sequence>
<accession>A0A0S4UM10</accession>
<proteinExistence type="predicted"/>
<evidence type="ECO:0000313" key="2">
    <source>
        <dbReference type="EMBL" id="CUV22981.1"/>
    </source>
</evidence>
<dbReference type="EMBL" id="LN899826">
    <property type="protein sequence ID" value="CUV42908.1"/>
    <property type="molecule type" value="Genomic_DNA"/>
</dbReference>
<evidence type="ECO:0000313" key="5">
    <source>
        <dbReference type="EMBL" id="CUV42908.1"/>
    </source>
</evidence>
<dbReference type="AlphaFoldDB" id="A0A0S4UM10"/>